<dbReference type="PROSITE" id="PS50042">
    <property type="entry name" value="CNMP_BINDING_3"/>
    <property type="match status" value="1"/>
</dbReference>
<keyword evidence="1" id="KW-0805">Transcription regulation</keyword>
<dbReference type="Gene3D" id="1.10.10.10">
    <property type="entry name" value="Winged helix-like DNA-binding domain superfamily/Winged helix DNA-binding domain"/>
    <property type="match status" value="1"/>
</dbReference>
<dbReference type="STRING" id="54.SAMN02745121_03730"/>
<name>A0A1I1ZB45_9BACT</name>
<evidence type="ECO:0000259" key="5">
    <source>
        <dbReference type="PROSITE" id="PS51063"/>
    </source>
</evidence>
<dbReference type="CDD" id="cd00038">
    <property type="entry name" value="CAP_ED"/>
    <property type="match status" value="1"/>
</dbReference>
<organism evidence="6 7">
    <name type="scientific">Nannocystis exedens</name>
    <dbReference type="NCBI Taxonomy" id="54"/>
    <lineage>
        <taxon>Bacteria</taxon>
        <taxon>Pseudomonadati</taxon>
        <taxon>Myxococcota</taxon>
        <taxon>Polyangia</taxon>
        <taxon>Nannocystales</taxon>
        <taxon>Nannocystaceae</taxon>
        <taxon>Nannocystis</taxon>
    </lineage>
</organism>
<dbReference type="Proteomes" id="UP000199400">
    <property type="component" value="Unassembled WGS sequence"/>
</dbReference>
<protein>
    <submittedName>
        <fullName evidence="6">Crp-like helix-turn-helix domain-containing protein</fullName>
    </submittedName>
</protein>
<evidence type="ECO:0000313" key="7">
    <source>
        <dbReference type="Proteomes" id="UP000199400"/>
    </source>
</evidence>
<dbReference type="GO" id="GO:0003700">
    <property type="term" value="F:DNA-binding transcription factor activity"/>
    <property type="evidence" value="ECO:0007669"/>
    <property type="project" value="TreeGrafter"/>
</dbReference>
<dbReference type="Pfam" id="PF00027">
    <property type="entry name" value="cNMP_binding"/>
    <property type="match status" value="1"/>
</dbReference>
<dbReference type="EMBL" id="FOMX01000011">
    <property type="protein sequence ID" value="SFE28907.1"/>
    <property type="molecule type" value="Genomic_DNA"/>
</dbReference>
<reference evidence="7" key="1">
    <citation type="submission" date="2016-10" db="EMBL/GenBank/DDBJ databases">
        <authorList>
            <person name="Varghese N."/>
            <person name="Submissions S."/>
        </authorList>
    </citation>
    <scope>NUCLEOTIDE SEQUENCE [LARGE SCALE GENOMIC DNA]</scope>
    <source>
        <strain evidence="7">ATCC 25963</strain>
    </source>
</reference>
<dbReference type="GO" id="GO:0005829">
    <property type="term" value="C:cytosol"/>
    <property type="evidence" value="ECO:0007669"/>
    <property type="project" value="TreeGrafter"/>
</dbReference>
<evidence type="ECO:0000313" key="6">
    <source>
        <dbReference type="EMBL" id="SFE28907.1"/>
    </source>
</evidence>
<evidence type="ECO:0000256" key="2">
    <source>
        <dbReference type="ARBA" id="ARBA00023125"/>
    </source>
</evidence>
<dbReference type="InterPro" id="IPR036388">
    <property type="entry name" value="WH-like_DNA-bd_sf"/>
</dbReference>
<keyword evidence="3" id="KW-0804">Transcription</keyword>
<feature type="domain" description="Cyclic nucleotide-binding" evidence="4">
    <location>
        <begin position="51"/>
        <end position="148"/>
    </location>
</feature>
<dbReference type="SUPFAM" id="SSF51206">
    <property type="entry name" value="cAMP-binding domain-like"/>
    <property type="match status" value="1"/>
</dbReference>
<dbReference type="SMART" id="SM00100">
    <property type="entry name" value="cNMP"/>
    <property type="match status" value="1"/>
</dbReference>
<dbReference type="InterPro" id="IPR050397">
    <property type="entry name" value="Env_Response_Regulators"/>
</dbReference>
<dbReference type="PANTHER" id="PTHR24567">
    <property type="entry name" value="CRP FAMILY TRANSCRIPTIONAL REGULATORY PROTEIN"/>
    <property type="match status" value="1"/>
</dbReference>
<dbReference type="InterPro" id="IPR014710">
    <property type="entry name" value="RmlC-like_jellyroll"/>
</dbReference>
<evidence type="ECO:0000256" key="3">
    <source>
        <dbReference type="ARBA" id="ARBA00023163"/>
    </source>
</evidence>
<keyword evidence="2" id="KW-0238">DNA-binding</keyword>
<dbReference type="OrthoDB" id="892842at2"/>
<dbReference type="AlphaFoldDB" id="A0A1I1ZB45"/>
<dbReference type="InterPro" id="IPR012318">
    <property type="entry name" value="HTH_CRP"/>
</dbReference>
<evidence type="ECO:0000256" key="1">
    <source>
        <dbReference type="ARBA" id="ARBA00023015"/>
    </source>
</evidence>
<dbReference type="PANTHER" id="PTHR24567:SF74">
    <property type="entry name" value="HTH-TYPE TRANSCRIPTIONAL REGULATOR ARCR"/>
    <property type="match status" value="1"/>
</dbReference>
<dbReference type="Pfam" id="PF13545">
    <property type="entry name" value="HTH_Crp_2"/>
    <property type="match status" value="1"/>
</dbReference>
<proteinExistence type="predicted"/>
<keyword evidence="7" id="KW-1185">Reference proteome</keyword>
<accession>A0A1I1ZB45</accession>
<dbReference type="SUPFAM" id="SSF46785">
    <property type="entry name" value="Winged helix' DNA-binding domain"/>
    <property type="match status" value="1"/>
</dbReference>
<gene>
    <name evidence="6" type="ORF">SAMN02745121_03730</name>
</gene>
<dbReference type="InterPro" id="IPR000595">
    <property type="entry name" value="cNMP-bd_dom"/>
</dbReference>
<dbReference type="Gene3D" id="2.60.120.10">
    <property type="entry name" value="Jelly Rolls"/>
    <property type="match status" value="1"/>
</dbReference>
<dbReference type="SMART" id="SM00419">
    <property type="entry name" value="HTH_CRP"/>
    <property type="match status" value="1"/>
</dbReference>
<dbReference type="PROSITE" id="PS51063">
    <property type="entry name" value="HTH_CRP_2"/>
    <property type="match status" value="1"/>
</dbReference>
<sequence>MHVESESRRPSIPLERMEAQDILSCVEPFTAARPAELEVLGRTAVRVRKTPASILCHDGQPADGLYIVLRGRINLVRAVDGNRDLILSSLGPGEVFGENCAMPGMVMSTTAVAAVQSEMLRIPSEALSEHLRREPETVVRLMRLQYEKLREVEAVASGLALCDVEQRLRRTLARLARRQGRRNPASAGWILAPVPTQSELARMVGSCRETVSRTLSAMARNGLVSGSGRRMILNDSLVNETT</sequence>
<dbReference type="GO" id="GO:0003677">
    <property type="term" value="F:DNA binding"/>
    <property type="evidence" value="ECO:0007669"/>
    <property type="project" value="UniProtKB-KW"/>
</dbReference>
<dbReference type="InterPro" id="IPR036390">
    <property type="entry name" value="WH_DNA-bd_sf"/>
</dbReference>
<feature type="domain" description="HTH crp-type" evidence="5">
    <location>
        <begin position="162"/>
        <end position="237"/>
    </location>
</feature>
<evidence type="ECO:0000259" key="4">
    <source>
        <dbReference type="PROSITE" id="PS50042"/>
    </source>
</evidence>
<dbReference type="InterPro" id="IPR018490">
    <property type="entry name" value="cNMP-bd_dom_sf"/>
</dbReference>